<evidence type="ECO:0000313" key="2">
    <source>
        <dbReference type="EMBL" id="EFU42971.1"/>
    </source>
</evidence>
<accession>A0A2R9T027</accession>
<evidence type="ECO:0000256" key="1">
    <source>
        <dbReference type="SAM" id="Phobius"/>
    </source>
</evidence>
<proteinExistence type="predicted"/>
<keyword evidence="3" id="KW-1185">Reference proteome</keyword>
<feature type="transmembrane region" description="Helical" evidence="1">
    <location>
        <begin position="68"/>
        <end position="87"/>
    </location>
</feature>
<evidence type="ECO:0000313" key="3">
    <source>
        <dbReference type="Proteomes" id="UP000003094"/>
    </source>
</evidence>
<keyword evidence="1" id="KW-1133">Transmembrane helix</keyword>
<keyword evidence="1" id="KW-0812">Transmembrane</keyword>
<dbReference type="AlphaFoldDB" id="A0A2R9T027"/>
<organism evidence="2 3">
    <name type="scientific">Paenibacillus vortex V453</name>
    <dbReference type="NCBI Taxonomy" id="715225"/>
    <lineage>
        <taxon>Bacteria</taxon>
        <taxon>Bacillati</taxon>
        <taxon>Bacillota</taxon>
        <taxon>Bacilli</taxon>
        <taxon>Bacillales</taxon>
        <taxon>Paenibacillaceae</taxon>
        <taxon>Paenibacillus</taxon>
    </lineage>
</organism>
<keyword evidence="1" id="KW-0472">Membrane</keyword>
<reference evidence="2 3" key="1">
    <citation type="journal article" date="2010" name="BMC Genomics">
        <title>Genome sequence of the pattern forming Paenibacillus vortex bacterium reveals potential for thriving in complex environments.</title>
        <authorList>
            <person name="Sirota-Madi A."/>
            <person name="Olender T."/>
            <person name="Helman Y."/>
            <person name="Ingham C."/>
            <person name="Brainis I."/>
            <person name="Roth D."/>
            <person name="Hagi E."/>
            <person name="Brodsky L."/>
            <person name="Leshkowitz D."/>
            <person name="Galatenko V."/>
            <person name="Nikolaev V."/>
            <person name="Mugasimangalam R.C."/>
            <person name="Bransburg-Zabary S."/>
            <person name="Gutnick D.L."/>
            <person name="Lancet D."/>
            <person name="Ben-Jacob E."/>
        </authorList>
    </citation>
    <scope>NUCLEOTIDE SEQUENCE [LARGE SCALE GENOMIC DNA]</scope>
    <source>
        <strain evidence="2 3">V453</strain>
    </source>
</reference>
<dbReference type="EMBL" id="ADHJ01000010">
    <property type="protein sequence ID" value="EFU42971.1"/>
    <property type="molecule type" value="Genomic_DNA"/>
</dbReference>
<dbReference type="KEGG" id="pvo:PVOR_05568"/>
<protein>
    <submittedName>
        <fullName evidence="2">Uncharacterized protein</fullName>
    </submittedName>
</protein>
<dbReference type="Proteomes" id="UP000003094">
    <property type="component" value="Unassembled WGS sequence"/>
</dbReference>
<feature type="transmembrane region" description="Helical" evidence="1">
    <location>
        <begin position="118"/>
        <end position="135"/>
    </location>
</feature>
<name>A0A2R9T027_9BACL</name>
<sequence>MNIKQRMCIMNTGIPRRSGRMDMGFYALNKLASAGIAVLLLSLLDWVWPSSAERASAWLGLYMPQEHWVYGYALTASLAADAILSFLPTLHKGKQAAVYGAVGFLFFALFTGGNPEHLWIRAAAGTLTLLLFLWGKHAFSSQSLATPFFALAVPVLCWVI</sequence>
<gene>
    <name evidence="2" type="ORF">PVOR_05568</name>
</gene>
<comment type="caution">
    <text evidence="2">The sequence shown here is derived from an EMBL/GenBank/DDBJ whole genome shotgun (WGS) entry which is preliminary data.</text>
</comment>
<feature type="transmembrane region" description="Helical" evidence="1">
    <location>
        <begin position="96"/>
        <end position="112"/>
    </location>
</feature>